<gene>
    <name evidence="3" type="ORF">P43SY_005885</name>
</gene>
<keyword evidence="1" id="KW-0175">Coiled coil</keyword>
<reference evidence="3" key="1">
    <citation type="submission" date="2021-12" db="EMBL/GenBank/DDBJ databases">
        <title>Prjna785345.</title>
        <authorList>
            <person name="Rujirawat T."/>
            <person name="Krajaejun T."/>
        </authorList>
    </citation>
    <scope>NUCLEOTIDE SEQUENCE</scope>
    <source>
        <strain evidence="3">Pi057C3</strain>
    </source>
</reference>
<evidence type="ECO:0000313" key="3">
    <source>
        <dbReference type="EMBL" id="KAJ0394826.1"/>
    </source>
</evidence>
<dbReference type="EMBL" id="JAKCXM010000381">
    <property type="protein sequence ID" value="KAJ0394826.1"/>
    <property type="molecule type" value="Genomic_DNA"/>
</dbReference>
<keyword evidence="4" id="KW-1185">Reference proteome</keyword>
<feature type="coiled-coil region" evidence="1">
    <location>
        <begin position="127"/>
        <end position="154"/>
    </location>
</feature>
<accession>A0AAD5Q3E2</accession>
<feature type="compositionally biased region" description="Basic and acidic residues" evidence="2">
    <location>
        <begin position="472"/>
        <end position="486"/>
    </location>
</feature>
<sequence length="504" mass="55465">MFPSSRPQPLVSPLTAIATAATSDVPASNHVYHPQHHMLASMQHAGPTGFSTVSHGNHDGVLPPALVAPLSASYQHAMERGADRGLYGASYVDGTGMGDTMPKKPKRKRKYTDATRAKHREVQRRFILRKKERMQQEKQLAVDLEKKVQLLQLLSETRSLQLEQVDLVQQCIAHGVDLHWKQVASYLEDDASAIAASFQPLRAGEWHDIVRETMHYIESFRPDDAFLDTPSAIGGWSQQSRIEHSTLSFRYSKAFADTPLTTELVDRVWQALSSSSSSTKIFGGGLAVKSKVLQVINDDTVVLFRAVFHPSTKEILRSVELASRVSRGWEQLILLQSLEGLNIQSLPGHQSGWLRGVTWCKVAPAVGSDGTAVEWTGCVGQCAEDKLQLWRRELPVMIARFETMVFSADICVAFNDQRSPTSEQQIASSTDAPSSSSISPRHQIEERKGGPQESDGDNGDSYEEDDEEEDADTHYRYDDEGKHGSDDSGSTCSDSSGTSAGGLS</sequence>
<feature type="region of interest" description="Disordered" evidence="2">
    <location>
        <begin position="97"/>
        <end position="116"/>
    </location>
</feature>
<feature type="compositionally biased region" description="Low complexity" evidence="2">
    <location>
        <begin position="487"/>
        <end position="498"/>
    </location>
</feature>
<feature type="compositionally biased region" description="Acidic residues" evidence="2">
    <location>
        <begin position="454"/>
        <end position="471"/>
    </location>
</feature>
<evidence type="ECO:0000313" key="4">
    <source>
        <dbReference type="Proteomes" id="UP001209570"/>
    </source>
</evidence>
<dbReference type="AlphaFoldDB" id="A0AAD5Q3E2"/>
<protein>
    <recommendedName>
        <fullName evidence="5">BZIP domain-containing protein</fullName>
    </recommendedName>
</protein>
<organism evidence="3 4">
    <name type="scientific">Pythium insidiosum</name>
    <name type="common">Pythiosis disease agent</name>
    <dbReference type="NCBI Taxonomy" id="114742"/>
    <lineage>
        <taxon>Eukaryota</taxon>
        <taxon>Sar</taxon>
        <taxon>Stramenopiles</taxon>
        <taxon>Oomycota</taxon>
        <taxon>Peronosporomycetes</taxon>
        <taxon>Pythiales</taxon>
        <taxon>Pythiaceae</taxon>
        <taxon>Pythium</taxon>
    </lineage>
</organism>
<name>A0AAD5Q3E2_PYTIN</name>
<proteinExistence type="predicted"/>
<feature type="compositionally biased region" description="Low complexity" evidence="2">
    <location>
        <begin position="426"/>
        <end position="440"/>
    </location>
</feature>
<evidence type="ECO:0000256" key="2">
    <source>
        <dbReference type="SAM" id="MobiDB-lite"/>
    </source>
</evidence>
<evidence type="ECO:0008006" key="5">
    <source>
        <dbReference type="Google" id="ProtNLM"/>
    </source>
</evidence>
<dbReference type="Proteomes" id="UP001209570">
    <property type="component" value="Unassembled WGS sequence"/>
</dbReference>
<feature type="region of interest" description="Disordered" evidence="2">
    <location>
        <begin position="421"/>
        <end position="504"/>
    </location>
</feature>
<dbReference type="CDD" id="cd14686">
    <property type="entry name" value="bZIP"/>
    <property type="match status" value="1"/>
</dbReference>
<evidence type="ECO:0000256" key="1">
    <source>
        <dbReference type="SAM" id="Coils"/>
    </source>
</evidence>
<comment type="caution">
    <text evidence="3">The sequence shown here is derived from an EMBL/GenBank/DDBJ whole genome shotgun (WGS) entry which is preliminary data.</text>
</comment>